<dbReference type="AlphaFoldDB" id="B3PCE9"/>
<dbReference type="SUPFAM" id="SSF52091">
    <property type="entry name" value="SpoIIaa-like"/>
    <property type="match status" value="1"/>
</dbReference>
<organism evidence="1 2">
    <name type="scientific">Cellvibrio japonicus (strain Ueda107)</name>
    <name type="common">Pseudomonas fluorescens subsp. cellulosa</name>
    <dbReference type="NCBI Taxonomy" id="498211"/>
    <lineage>
        <taxon>Bacteria</taxon>
        <taxon>Pseudomonadati</taxon>
        <taxon>Pseudomonadota</taxon>
        <taxon>Gammaproteobacteria</taxon>
        <taxon>Cellvibrionales</taxon>
        <taxon>Cellvibrionaceae</taxon>
        <taxon>Cellvibrio</taxon>
    </lineage>
</organism>
<sequence length="215" mass="23663">MRRFVPFVGEKQISRADGDQERAKRAAGRVIDEVVSTQAGESTWDDVVPADWPAQAKPRAATVSTPSAASTLASGPKVPFVRGGIPSARAAYLAAHKSSASHGGKKSSLEWVLINNGHGLRINIHGNIDHELRLEWQRLLAETLSTRVDEYEFNLSHTPALSLIGLGMLLLFKEHRGAQHEVIRLYNCSRDVAQLLNWTGMDKYFVIQSLAPMDV</sequence>
<reference evidence="1 2" key="1">
    <citation type="journal article" date="2008" name="J. Bacteriol.">
        <title>Insights into plant cell wall degradation from the genome sequence of the soil bacterium Cellvibrio japonicus.</title>
        <authorList>
            <person name="Deboy R.T."/>
            <person name="Mongodin E.F."/>
            <person name="Fouts D.E."/>
            <person name="Tailford L.E."/>
            <person name="Khouri H."/>
            <person name="Emerson J.B."/>
            <person name="Mohamoud Y."/>
            <person name="Watkins K."/>
            <person name="Henrissat B."/>
            <person name="Gilbert H.J."/>
            <person name="Nelson K.E."/>
        </authorList>
    </citation>
    <scope>NUCLEOTIDE SEQUENCE [LARGE SCALE GENOMIC DNA]</scope>
    <source>
        <strain evidence="1 2">Ueda107</strain>
    </source>
</reference>
<evidence type="ECO:0000313" key="2">
    <source>
        <dbReference type="Proteomes" id="UP000001036"/>
    </source>
</evidence>
<dbReference type="EMBL" id="CP000934">
    <property type="protein sequence ID" value="ACE83977.1"/>
    <property type="molecule type" value="Genomic_DNA"/>
</dbReference>
<protein>
    <recommendedName>
        <fullName evidence="3">STAS domain-containing protein</fullName>
    </recommendedName>
</protein>
<dbReference type="CDD" id="cd07043">
    <property type="entry name" value="STAS_anti-anti-sigma_factors"/>
    <property type="match status" value="1"/>
</dbReference>
<keyword evidence="2" id="KW-1185">Reference proteome</keyword>
<dbReference type="STRING" id="498211.CJA_1266"/>
<dbReference type="HOGENOM" id="CLU_1281280_0_0_6"/>
<dbReference type="RefSeq" id="WP_012486903.1">
    <property type="nucleotide sequence ID" value="NC_010995.1"/>
</dbReference>
<dbReference type="KEGG" id="cja:CJA_1266"/>
<gene>
    <name evidence="1" type="ordered locus">CJA_1266</name>
</gene>
<accession>B3PCE9</accession>
<evidence type="ECO:0008006" key="3">
    <source>
        <dbReference type="Google" id="ProtNLM"/>
    </source>
</evidence>
<proteinExistence type="predicted"/>
<dbReference type="OrthoDB" id="5701540at2"/>
<evidence type="ECO:0000313" key="1">
    <source>
        <dbReference type="EMBL" id="ACE83977.1"/>
    </source>
</evidence>
<dbReference type="InterPro" id="IPR036513">
    <property type="entry name" value="STAS_dom_sf"/>
</dbReference>
<dbReference type="Gene3D" id="3.30.750.24">
    <property type="entry name" value="STAS domain"/>
    <property type="match status" value="1"/>
</dbReference>
<dbReference type="Proteomes" id="UP000001036">
    <property type="component" value="Chromosome"/>
</dbReference>
<name>B3PCE9_CELJU</name>
<dbReference type="eggNOG" id="COG1366">
    <property type="taxonomic scope" value="Bacteria"/>
</dbReference>